<feature type="region of interest" description="Disordered" evidence="10">
    <location>
        <begin position="184"/>
        <end position="223"/>
    </location>
</feature>
<dbReference type="AlphaFoldDB" id="A0AAD9F1H7"/>
<dbReference type="SMART" id="SM01191">
    <property type="entry name" value="ENT"/>
    <property type="match status" value="1"/>
</dbReference>
<dbReference type="GO" id="GO:0006355">
    <property type="term" value="P:regulation of DNA-templated transcription"/>
    <property type="evidence" value="ECO:0007669"/>
    <property type="project" value="InterPro"/>
</dbReference>
<evidence type="ECO:0000256" key="3">
    <source>
        <dbReference type="ARBA" id="ARBA00022763"/>
    </source>
</evidence>
<dbReference type="Pfam" id="PF03735">
    <property type="entry name" value="ENT"/>
    <property type="match status" value="1"/>
</dbReference>
<evidence type="ECO:0000313" key="12">
    <source>
        <dbReference type="EMBL" id="KAK1882230.1"/>
    </source>
</evidence>
<keyword evidence="5" id="KW-0805">Transcription regulation</keyword>
<dbReference type="InterPro" id="IPR033482">
    <property type="entry name" value="EMSY"/>
</dbReference>
<keyword evidence="13" id="KW-1185">Reference proteome</keyword>
<evidence type="ECO:0000256" key="5">
    <source>
        <dbReference type="ARBA" id="ARBA00023015"/>
    </source>
</evidence>
<proteinExistence type="predicted"/>
<keyword evidence="7" id="KW-0234">DNA repair</keyword>
<sequence length="725" mass="75885">MIQLEKPCKRILRKLELEAYAGVISALRAQGDLTKDKKDLLGELTKILGISTERHRAEVRRAVNDERLTTIAYHMSGPNSSSEWSIEGRRLVPLMPRLVPQTAFTVTANAVASASANQNASFLMPAETGNKEVVVCYSYTSTTGTSTSATASSGAIGAAVKSPRPPSPSSNVVVLPSGSTVYVKSVSCSDEDEKPRKRRRTNSSSSSPVMLKEVSKMSPPVSKSITVPVSGSPKMSNIMQSIANSLPPHLSPVKITFTKPTIQTTNTTTQKVIIVTTSPSSNFVPNILSKSHAHNAALSKLVSTTMLTAPSQKQTVVFPASAHASSSNVAVTTVSTCTPSVVMSTTCASSGGVKVTSTRLPSPKTMVGSPAQILAQFPKQHSPKPLQQGSSLGVCSVTQTSSSSPGCKPTIQIKQESGVKIITQQVQPSKILPKPSSVALSSSSSSPIMVVSSNGAIMTTKLVTQSTATQATYTRPTVNPSLGARISASSGGTTYVKTTSGSIITVVPKSLATLGGKIISSNMVSGTTTKITTIPMSSKPNVIVVQKTTGKGATIQGLPGKNVVTTLLNAGGEKGLQAVQGSKPAIITASRPITKMIVTQPKGLGAGSQGSTTKIIPTKIVYGQQGKTQVLIKPKPVFQTAMVSEQTRQLVTEALQQDESGETSHSSAQDPLPVVHMVSSREHDWTEQEISVESSPTIIYQEVSAAEAQSATSTIKALLELQQTS</sequence>
<dbReference type="Proteomes" id="UP001228049">
    <property type="component" value="Unassembled WGS sequence"/>
</dbReference>
<dbReference type="InterPro" id="IPR005491">
    <property type="entry name" value="ENT_dom"/>
</dbReference>
<organism evidence="12 13">
    <name type="scientific">Dissostichus eleginoides</name>
    <name type="common">Patagonian toothfish</name>
    <name type="synonym">Dissostichus amissus</name>
    <dbReference type="NCBI Taxonomy" id="100907"/>
    <lineage>
        <taxon>Eukaryota</taxon>
        <taxon>Metazoa</taxon>
        <taxon>Chordata</taxon>
        <taxon>Craniata</taxon>
        <taxon>Vertebrata</taxon>
        <taxon>Euteleostomi</taxon>
        <taxon>Actinopterygii</taxon>
        <taxon>Neopterygii</taxon>
        <taxon>Teleostei</taxon>
        <taxon>Neoteleostei</taxon>
        <taxon>Acanthomorphata</taxon>
        <taxon>Eupercaria</taxon>
        <taxon>Perciformes</taxon>
        <taxon>Notothenioidei</taxon>
        <taxon>Nototheniidae</taxon>
        <taxon>Dissostichus</taxon>
    </lineage>
</organism>
<dbReference type="PROSITE" id="PS51138">
    <property type="entry name" value="ENT"/>
    <property type="match status" value="1"/>
</dbReference>
<dbReference type="Gene3D" id="1.10.1240.40">
    <property type="entry name" value="ENT domain"/>
    <property type="match status" value="1"/>
</dbReference>
<evidence type="ECO:0000256" key="9">
    <source>
        <dbReference type="ARBA" id="ARBA00073247"/>
    </source>
</evidence>
<evidence type="ECO:0000256" key="7">
    <source>
        <dbReference type="ARBA" id="ARBA00023204"/>
    </source>
</evidence>
<accession>A0AAD9F1H7</accession>
<evidence type="ECO:0000256" key="10">
    <source>
        <dbReference type="SAM" id="MobiDB-lite"/>
    </source>
</evidence>
<dbReference type="GO" id="GO:0005654">
    <property type="term" value="C:nucleoplasm"/>
    <property type="evidence" value="ECO:0007669"/>
    <property type="project" value="TreeGrafter"/>
</dbReference>
<dbReference type="SUPFAM" id="SSF158639">
    <property type="entry name" value="ENT-like"/>
    <property type="match status" value="1"/>
</dbReference>
<keyword evidence="3" id="KW-0227">DNA damage</keyword>
<dbReference type="PANTHER" id="PTHR16500:SF3">
    <property type="entry name" value="BRCA2-INTERACTING TRANSCRIPTIONAL REPRESSOR EMSY"/>
    <property type="match status" value="1"/>
</dbReference>
<feature type="domain" description="ENT" evidence="11">
    <location>
        <begin position="8"/>
        <end position="92"/>
    </location>
</feature>
<reference evidence="12" key="1">
    <citation type="submission" date="2023-04" db="EMBL/GenBank/DDBJ databases">
        <title>Chromosome-level genome of Chaenocephalus aceratus.</title>
        <authorList>
            <person name="Park H."/>
        </authorList>
    </citation>
    <scope>NUCLEOTIDE SEQUENCE</scope>
    <source>
        <strain evidence="12">DE</strain>
        <tissue evidence="12">Muscle</tissue>
    </source>
</reference>
<dbReference type="FunFam" id="1.10.1240.40:FF:000001">
    <property type="entry name" value="BRCA2-interacting transcriptional repressor EMSY isoform X1"/>
    <property type="match status" value="1"/>
</dbReference>
<evidence type="ECO:0000256" key="1">
    <source>
        <dbReference type="ARBA" id="ARBA00004123"/>
    </source>
</evidence>
<evidence type="ECO:0000256" key="4">
    <source>
        <dbReference type="ARBA" id="ARBA00022853"/>
    </source>
</evidence>
<feature type="non-terminal residue" evidence="12">
    <location>
        <position position="725"/>
    </location>
</feature>
<comment type="subcellular location">
    <subcellularLocation>
        <location evidence="1">Nucleus</location>
    </subcellularLocation>
</comment>
<name>A0AAD9F1H7_DISEL</name>
<evidence type="ECO:0000259" key="11">
    <source>
        <dbReference type="PROSITE" id="PS51138"/>
    </source>
</evidence>
<comment type="caution">
    <text evidence="12">The sequence shown here is derived from an EMBL/GenBank/DDBJ whole genome shotgun (WGS) entry which is preliminary data.</text>
</comment>
<keyword evidence="8" id="KW-0539">Nucleus</keyword>
<evidence type="ECO:0000256" key="8">
    <source>
        <dbReference type="ARBA" id="ARBA00023242"/>
    </source>
</evidence>
<dbReference type="GO" id="GO:0006325">
    <property type="term" value="P:chromatin organization"/>
    <property type="evidence" value="ECO:0007669"/>
    <property type="project" value="UniProtKB-KW"/>
</dbReference>
<evidence type="ECO:0000256" key="2">
    <source>
        <dbReference type="ARBA" id="ARBA00022491"/>
    </source>
</evidence>
<gene>
    <name evidence="12" type="ORF">KUDE01_023016</name>
</gene>
<dbReference type="InterPro" id="IPR036142">
    <property type="entry name" value="ENT_dom-like_sf"/>
</dbReference>
<keyword evidence="6" id="KW-0804">Transcription</keyword>
<dbReference type="EMBL" id="JASDAP010000023">
    <property type="protein sequence ID" value="KAK1882230.1"/>
    <property type="molecule type" value="Genomic_DNA"/>
</dbReference>
<keyword evidence="2" id="KW-0678">Repressor</keyword>
<protein>
    <recommendedName>
        <fullName evidence="9">BRCA2-interacting transcriptional repressor EMSY</fullName>
    </recommendedName>
</protein>
<dbReference type="GO" id="GO:0006281">
    <property type="term" value="P:DNA repair"/>
    <property type="evidence" value="ECO:0007669"/>
    <property type="project" value="UniProtKB-KW"/>
</dbReference>
<evidence type="ECO:0000256" key="6">
    <source>
        <dbReference type="ARBA" id="ARBA00023163"/>
    </source>
</evidence>
<dbReference type="PANTHER" id="PTHR16500">
    <property type="entry name" value="BRCA2-INTERACTING TRANSCRIPTIONAL REPRESSOR EMSY"/>
    <property type="match status" value="1"/>
</dbReference>
<keyword evidence="4" id="KW-0156">Chromatin regulator</keyword>
<evidence type="ECO:0000313" key="13">
    <source>
        <dbReference type="Proteomes" id="UP001228049"/>
    </source>
</evidence>